<gene>
    <name evidence="1" type="ORF">HGRIS_000083</name>
</gene>
<comment type="caution">
    <text evidence="1">The sequence shown here is derived from an EMBL/GenBank/DDBJ whole genome shotgun (WGS) entry which is preliminary data.</text>
</comment>
<name>A0ABR3JRB5_9AGAR</name>
<reference evidence="2" key="1">
    <citation type="submission" date="2024-06" db="EMBL/GenBank/DDBJ databases">
        <title>Multi-omics analyses provide insights into the biosynthesis of the anticancer antibiotic pleurotin in Hohenbuehelia grisea.</title>
        <authorList>
            <person name="Weaver J.A."/>
            <person name="Alberti F."/>
        </authorList>
    </citation>
    <scope>NUCLEOTIDE SEQUENCE [LARGE SCALE GENOMIC DNA]</scope>
    <source>
        <strain evidence="2">T-177</strain>
    </source>
</reference>
<evidence type="ECO:0000313" key="2">
    <source>
        <dbReference type="Proteomes" id="UP001556367"/>
    </source>
</evidence>
<sequence>MPETSAHPSTVDPRKYENNLEPPLGTMFFNTKRHNIFDRKLLHAVRPHKSLEASWIPAYTLTWDVQVYKYAVNGDPQDADFAKNGGQIYVIMVHSGTIECNDYDGQIGVRFEFEVAPHDEQRNVVPLHQFPTTGSGQKDDKNTLYEIDFKQTFQMINNGGSDAFSFNASYNETFTRVKTVQTGDKTATSVRFKINPLEDPKDSTIPWNTTHQIHAFSVFTSQNLGDWPRKFDFIHRKSWPAPDLGTQSIVSTVTIALGF</sequence>
<evidence type="ECO:0000313" key="1">
    <source>
        <dbReference type="EMBL" id="KAL0957902.1"/>
    </source>
</evidence>
<proteinExistence type="predicted"/>
<keyword evidence="2" id="KW-1185">Reference proteome</keyword>
<organism evidence="1 2">
    <name type="scientific">Hohenbuehelia grisea</name>
    <dbReference type="NCBI Taxonomy" id="104357"/>
    <lineage>
        <taxon>Eukaryota</taxon>
        <taxon>Fungi</taxon>
        <taxon>Dikarya</taxon>
        <taxon>Basidiomycota</taxon>
        <taxon>Agaricomycotina</taxon>
        <taxon>Agaricomycetes</taxon>
        <taxon>Agaricomycetidae</taxon>
        <taxon>Agaricales</taxon>
        <taxon>Pleurotineae</taxon>
        <taxon>Pleurotaceae</taxon>
        <taxon>Hohenbuehelia</taxon>
    </lineage>
</organism>
<dbReference type="Proteomes" id="UP001556367">
    <property type="component" value="Unassembled WGS sequence"/>
</dbReference>
<protein>
    <submittedName>
        <fullName evidence="1">Uncharacterized protein</fullName>
    </submittedName>
</protein>
<accession>A0ABR3JRB5</accession>
<dbReference type="EMBL" id="JASNQZ010000004">
    <property type="protein sequence ID" value="KAL0957902.1"/>
    <property type="molecule type" value="Genomic_DNA"/>
</dbReference>